<protein>
    <submittedName>
        <fullName evidence="3">Alpha/beta hydrolase</fullName>
    </submittedName>
</protein>
<accession>A0A6N7VX19</accession>
<evidence type="ECO:0000256" key="1">
    <source>
        <dbReference type="SAM" id="Phobius"/>
    </source>
</evidence>
<dbReference type="Gene3D" id="3.40.50.1820">
    <property type="entry name" value="alpha/beta hydrolase"/>
    <property type="match status" value="1"/>
</dbReference>
<proteinExistence type="predicted"/>
<name>A0A6N7VX19_9FIRM</name>
<dbReference type="PANTHER" id="PTHR11614">
    <property type="entry name" value="PHOSPHOLIPASE-RELATED"/>
    <property type="match status" value="1"/>
</dbReference>
<keyword evidence="3" id="KW-0378">Hydrolase</keyword>
<evidence type="ECO:0000259" key="2">
    <source>
        <dbReference type="Pfam" id="PF12146"/>
    </source>
</evidence>
<dbReference type="InterPro" id="IPR051044">
    <property type="entry name" value="MAG_DAG_Lipase"/>
</dbReference>
<dbReference type="GO" id="GO:0016787">
    <property type="term" value="F:hydrolase activity"/>
    <property type="evidence" value="ECO:0007669"/>
    <property type="project" value="UniProtKB-KW"/>
</dbReference>
<dbReference type="InterPro" id="IPR022742">
    <property type="entry name" value="Hydrolase_4"/>
</dbReference>
<feature type="domain" description="Serine aminopeptidase S33" evidence="2">
    <location>
        <begin position="67"/>
        <end position="319"/>
    </location>
</feature>
<keyword evidence="1" id="KW-1133">Transmembrane helix</keyword>
<evidence type="ECO:0000313" key="3">
    <source>
        <dbReference type="EMBL" id="MSS78249.1"/>
    </source>
</evidence>
<reference evidence="3 4" key="1">
    <citation type="submission" date="2019-08" db="EMBL/GenBank/DDBJ databases">
        <title>In-depth cultivation of the pig gut microbiome towards novel bacterial diversity and tailored functional studies.</title>
        <authorList>
            <person name="Wylensek D."/>
            <person name="Hitch T.C.A."/>
            <person name="Clavel T."/>
        </authorList>
    </citation>
    <scope>NUCLEOTIDE SEQUENCE [LARGE SCALE GENOMIC DNA]</scope>
    <source>
        <strain evidence="3 4">WCA-380-WT-2B</strain>
    </source>
</reference>
<keyword evidence="1" id="KW-0472">Membrane</keyword>
<keyword evidence="4" id="KW-1185">Reference proteome</keyword>
<comment type="caution">
    <text evidence="3">The sequence shown here is derived from an EMBL/GenBank/DDBJ whole genome shotgun (WGS) entry which is preliminary data.</text>
</comment>
<gene>
    <name evidence="3" type="ORF">FYJ26_07520</name>
</gene>
<dbReference type="EMBL" id="VULQ01000008">
    <property type="protein sequence ID" value="MSS78249.1"/>
    <property type="molecule type" value="Genomic_DNA"/>
</dbReference>
<organism evidence="3 4">
    <name type="scientific">Anaerococcus porci</name>
    <dbReference type="NCBI Taxonomy" id="2652269"/>
    <lineage>
        <taxon>Bacteria</taxon>
        <taxon>Bacillati</taxon>
        <taxon>Bacillota</taxon>
        <taxon>Tissierellia</taxon>
        <taxon>Tissierellales</taxon>
        <taxon>Peptoniphilaceae</taxon>
        <taxon>Anaerococcus</taxon>
    </lineage>
</organism>
<sequence length="335" mass="38880">MKYIIVLLFFILLPQIFYAFKYKNYKDLKNGSRFFIKEEKNLKDRKKIILTNSDGFDLYVNLFDLEKPKAVVQIIHGMLEHSLNYLEFAKYLNDKGYAVVIADNRGHGKSISENHPSGFIRDYHELIDDQVIVNKYIRMLHKDKKIYMLGHSMGSLIARNYLKENDQTIDKLVLTGTVSYIPIASIGVFLGNIISFYLGEKRRSKLLDKLSGITSKDSSWISYNKENIRIKENDPMRLNGFLAKSNVSLFSLVKGLNEKKKYKLRNKKLQILSLNGIDDDVTGGEEGIKRSLGILKSLGYENIDYKIYDKMKHEVLNEENNIDVFDDINKFFNIE</sequence>
<keyword evidence="1" id="KW-0812">Transmembrane</keyword>
<dbReference type="Pfam" id="PF12146">
    <property type="entry name" value="Hydrolase_4"/>
    <property type="match status" value="1"/>
</dbReference>
<dbReference type="AlphaFoldDB" id="A0A6N7VX19"/>
<dbReference type="InterPro" id="IPR029058">
    <property type="entry name" value="AB_hydrolase_fold"/>
</dbReference>
<dbReference type="SUPFAM" id="SSF53474">
    <property type="entry name" value="alpha/beta-Hydrolases"/>
    <property type="match status" value="1"/>
</dbReference>
<feature type="transmembrane region" description="Helical" evidence="1">
    <location>
        <begin position="180"/>
        <end position="199"/>
    </location>
</feature>
<dbReference type="Proteomes" id="UP000441925">
    <property type="component" value="Unassembled WGS sequence"/>
</dbReference>
<evidence type="ECO:0000313" key="4">
    <source>
        <dbReference type="Proteomes" id="UP000441925"/>
    </source>
</evidence>
<dbReference type="RefSeq" id="WP_154541170.1">
    <property type="nucleotide sequence ID" value="NZ_VULQ01000008.1"/>
</dbReference>